<dbReference type="PANTHER" id="PTHR34677">
    <property type="match status" value="1"/>
</dbReference>
<feature type="compositionally biased region" description="Polar residues" evidence="1">
    <location>
        <begin position="955"/>
        <end position="974"/>
    </location>
</feature>
<dbReference type="SUPFAM" id="SSF51120">
    <property type="entry name" value="beta-Roll"/>
    <property type="match status" value="1"/>
</dbReference>
<feature type="region of interest" description="Disordered" evidence="1">
    <location>
        <begin position="747"/>
        <end position="780"/>
    </location>
</feature>
<dbReference type="PANTHER" id="PTHR34677:SF3">
    <property type="entry name" value="BACTERIAL IG-LIKE DOMAIN-CONTAINING PROTEIN"/>
    <property type="match status" value="1"/>
</dbReference>
<dbReference type="InterPro" id="IPR001343">
    <property type="entry name" value="Hemolysn_Ca-bd"/>
</dbReference>
<dbReference type="Pfam" id="PF00353">
    <property type="entry name" value="HemolysinCabind"/>
    <property type="match status" value="2"/>
</dbReference>
<keyword evidence="2" id="KW-0732">Signal</keyword>
<evidence type="ECO:0000313" key="5">
    <source>
        <dbReference type="Proteomes" id="UP000198742"/>
    </source>
</evidence>
<proteinExistence type="predicted"/>
<protein>
    <recommendedName>
        <fullName evidence="3">Bacterial Ig-like domain-containing protein</fullName>
    </recommendedName>
</protein>
<dbReference type="InterPro" id="IPR018511">
    <property type="entry name" value="Hemolysin-typ_Ca-bd_CS"/>
</dbReference>
<feature type="domain" description="Bacterial Ig-like" evidence="3">
    <location>
        <begin position="1537"/>
        <end position="1630"/>
    </location>
</feature>
<dbReference type="GO" id="GO:0005509">
    <property type="term" value="F:calcium ion binding"/>
    <property type="evidence" value="ECO:0007669"/>
    <property type="project" value="InterPro"/>
</dbReference>
<feature type="compositionally biased region" description="Polar residues" evidence="1">
    <location>
        <begin position="757"/>
        <end position="766"/>
    </location>
</feature>
<dbReference type="STRING" id="402596.SAMN04489844_0486"/>
<dbReference type="RefSeq" id="WP_090967696.1">
    <property type="nucleotide sequence ID" value="NZ_FNRT01000002.1"/>
</dbReference>
<evidence type="ECO:0000313" key="4">
    <source>
        <dbReference type="EMBL" id="SEB54907.1"/>
    </source>
</evidence>
<feature type="region of interest" description="Disordered" evidence="1">
    <location>
        <begin position="1811"/>
        <end position="1833"/>
    </location>
</feature>
<feature type="domain" description="Bacterial Ig-like" evidence="3">
    <location>
        <begin position="1252"/>
        <end position="1338"/>
    </location>
</feature>
<dbReference type="InterPro" id="IPR011049">
    <property type="entry name" value="Serralysin-like_metalloprot_C"/>
</dbReference>
<feature type="domain" description="Bacterial Ig-like" evidence="3">
    <location>
        <begin position="795"/>
        <end position="870"/>
    </location>
</feature>
<reference evidence="5" key="1">
    <citation type="submission" date="2016-10" db="EMBL/GenBank/DDBJ databases">
        <authorList>
            <person name="Varghese N."/>
            <person name="Submissions S."/>
        </authorList>
    </citation>
    <scope>NUCLEOTIDE SEQUENCE [LARGE SCALE GENOMIC DNA]</scope>
    <source>
        <strain evidence="5">DSM 22017</strain>
    </source>
</reference>
<accession>A0A1H4K925</accession>
<feature type="domain" description="Bacterial Ig-like" evidence="3">
    <location>
        <begin position="871"/>
        <end position="959"/>
    </location>
</feature>
<feature type="chain" id="PRO_5011662235" description="Bacterial Ig-like domain-containing protein" evidence="2">
    <location>
        <begin position="30"/>
        <end position="1833"/>
    </location>
</feature>
<dbReference type="EMBL" id="FNRT01000002">
    <property type="protein sequence ID" value="SEB54907.1"/>
    <property type="molecule type" value="Genomic_DNA"/>
</dbReference>
<keyword evidence="5" id="KW-1185">Reference proteome</keyword>
<dbReference type="InterPro" id="IPR044048">
    <property type="entry name" value="Big_12"/>
</dbReference>
<dbReference type="OrthoDB" id="5145222at2"/>
<dbReference type="PRINTS" id="PR00313">
    <property type="entry name" value="CABNDNGRPT"/>
</dbReference>
<organism evidence="4 5">
    <name type="scientific">Nocardioides exalbidus</name>
    <dbReference type="NCBI Taxonomy" id="402596"/>
    <lineage>
        <taxon>Bacteria</taxon>
        <taxon>Bacillati</taxon>
        <taxon>Actinomycetota</taxon>
        <taxon>Actinomycetes</taxon>
        <taxon>Propionibacteriales</taxon>
        <taxon>Nocardioidaceae</taxon>
        <taxon>Nocardioides</taxon>
    </lineage>
</organism>
<name>A0A1H4K925_9ACTN</name>
<gene>
    <name evidence="4" type="ORF">SAMN04489844_0486</name>
</gene>
<dbReference type="Proteomes" id="UP000198742">
    <property type="component" value="Unassembled WGS sequence"/>
</dbReference>
<feature type="region of interest" description="Disordered" evidence="1">
    <location>
        <begin position="955"/>
        <end position="983"/>
    </location>
</feature>
<feature type="compositionally biased region" description="Low complexity" evidence="1">
    <location>
        <begin position="767"/>
        <end position="780"/>
    </location>
</feature>
<feature type="domain" description="Bacterial Ig-like" evidence="3">
    <location>
        <begin position="1063"/>
        <end position="1148"/>
    </location>
</feature>
<evidence type="ECO:0000259" key="3">
    <source>
        <dbReference type="Pfam" id="PF19078"/>
    </source>
</evidence>
<feature type="domain" description="Bacterial Ig-like" evidence="3">
    <location>
        <begin position="676"/>
        <end position="773"/>
    </location>
</feature>
<dbReference type="Pfam" id="PF19078">
    <property type="entry name" value="Big_12"/>
    <property type="match status" value="9"/>
</dbReference>
<feature type="signal peptide" evidence="2">
    <location>
        <begin position="1"/>
        <end position="29"/>
    </location>
</feature>
<feature type="domain" description="Bacterial Ig-like" evidence="3">
    <location>
        <begin position="1345"/>
        <end position="1435"/>
    </location>
</feature>
<dbReference type="Gene3D" id="2.150.10.10">
    <property type="entry name" value="Serralysin-like metalloprotease, C-terminal"/>
    <property type="match status" value="1"/>
</dbReference>
<evidence type="ECO:0000256" key="1">
    <source>
        <dbReference type="SAM" id="MobiDB-lite"/>
    </source>
</evidence>
<sequence length="1833" mass="181735">MPLRHRLAGVTALTLAASLPALVQAPAHAGALGAGETVISGATTAVGVGESVAAGLHDGRTLVVWEGARNVASGNTQGVKREVYGRILDASGAATGPITLLASMGATDDATQDATDPAVATLPDGKVALVFAGDVLADTTGAPTPTDTTSWQVLGGILDPGALTKITPTALTAVAPTNPAYDQQHPDVTLDQGQLRVVWDGDTATTGDGTYGVWTTRVPFDLSGTPTITQVGTGTRPRVASVNLGGQRAAIIWEGAGPERRIQVARVTNGVVTTVPSIGASAPAGAAIEQLSPDIRGGSDYRVVWSSNSAGSGYQVFTALFGDNYVADAGTAVTSGAHDTWPTVAGDPAQGQDVISFARRTSTAGTGHYEVMSGRVSGTSLVDLAQVSTTDADMSYDNAESMRPALATYLTGAVQHVWSRVRSDAVPGVAIRRSAALVDLATTISVSPARPSPARAGVNAADTVTVTVGYGTTAASVGRVASRLTLAFPGFTQTGSTVTGPAVFSAGGWDVPAMNPGAGGTITLTGSLDAAAEGTVRTATATVAPVGLVVDDPATNDTATASTTVDYAPQVTGITRSGSTPTNASSVAWQVTFDQVVSGVLLDDFQLATTGGLSATLASVTCAGASSTTCTVTATLGSGAGDVALVVPAGATATDASNKSLATGNLPFTGPAYTVDRQPPSVTTTALGPDPTNASQIEFRLDFSEPVTQPQAAQLTITGGTFASVVRTNAGTGPTDSWTVRVTPSADGQVTLRPGAGTSSDAAGNPSTAGTTTASRTSDRTAPVMTLTGPTGPQRTAYDVTVSASETVTGLTLGDFTVTGGTADQLTGAGPWTVHVVPATEGPVVLRLPAGSVTDAAGNGNAIATSTTTYDATRPDVTVASAAGERTGDNPIVFTLTFTEPVTGLTAGELTVTNGTASLSGTGATRTVSVVPSADGPVSVAVPADVAVDGAGNTNTAGSAVSRTYDTTGPTPQITTSASSPTNAASFPVTITWPEAVTGFTAADVVVTRGTPSGFTAGPGNTWTLSVAPTGDGQVSVAVPAGVAQDLADNASLAGTTLTVDSDRTAPSVVLSSSAGDPVNDAITVDVTFSEPVSGLGLGAFTTDNAVASNLTGSGTSFSVTLTPEDEGTFGVSLAAGAAADAAGNATLAGTLLERTYDTTATADLAYTGPALVNAPITLTLTLSDDATISAGDFDTTNGTVTSVAGGPRVFDVVLAPTTDGSASVRLPAGTWTDDAGNANTASDTVAVTYDATSPTVSSLRAPATATTAYDVDVTFSEPVLSLSTALVAVTNGSASQVTGSGTDWSFRVTPSSDGDVTVSVGAGAATDAAGNPSVASGAVSTTYDTTVPVLTVSSPTGAVVTTSPVPVVIAASETVTGLDPADLVATNATVTNLVGGGNRWTADLVPASEGTVGLRVVAGATEDQAGIPSAASNTLTREFDSTRPTLALTSPVSGVTTASTIPVTATFSKAVLGFEESDLRVAGATLSGFTKVDARTWTFVLAATADGDVSVTVPELAAASAGGNLAFGASYAVRVDRTAPVLRVSGPSSVTEAGPVTFTVTAGEAVTGLDGDDLSVSGSARSSAVTLTPVAGTTWQATVTGMTAAGDVTLAIRGGAVTDAAGNTSAAASGTAAWRPAGRLTSLRLLQRPGNREANRVALPLEVVGSDVTFTATSSNERVLPASAISVTGSGTVRQLTLAGRAEATGASTVVVTATAGSATRTVRLRFVVDGDGDERLVGSRGIDVMLARHGDDVLLGKGGDDHLYGGFGDDRLVGGAGDDVLVGGPGADALVGGKGADLFVAWGKDDVVDPSKKQGDRVLRPSRAERRLLGP</sequence>
<dbReference type="PROSITE" id="PS00330">
    <property type="entry name" value="HEMOLYSIN_CALCIUM"/>
    <property type="match status" value="3"/>
</dbReference>
<feature type="domain" description="Bacterial Ig-like" evidence="3">
    <location>
        <begin position="966"/>
        <end position="1053"/>
    </location>
</feature>
<evidence type="ECO:0000256" key="2">
    <source>
        <dbReference type="SAM" id="SignalP"/>
    </source>
</evidence>
<feature type="domain" description="Bacterial Ig-like" evidence="3">
    <location>
        <begin position="1441"/>
        <end position="1531"/>
    </location>
</feature>